<dbReference type="InterPro" id="IPR036396">
    <property type="entry name" value="Cyt_P450_sf"/>
</dbReference>
<dbReference type="AlphaFoldDB" id="A0A2N8NXT6"/>
<dbReference type="GO" id="GO:0004497">
    <property type="term" value="F:monooxygenase activity"/>
    <property type="evidence" value="ECO:0007669"/>
    <property type="project" value="UniProtKB-KW"/>
</dbReference>
<dbReference type="Gene3D" id="1.10.630.10">
    <property type="entry name" value="Cytochrome P450"/>
    <property type="match status" value="1"/>
</dbReference>
<keyword evidence="3 7" id="KW-0479">Metal-binding</keyword>
<dbReference type="Pfam" id="PF00067">
    <property type="entry name" value="p450"/>
    <property type="match status" value="2"/>
</dbReference>
<evidence type="ECO:0000256" key="1">
    <source>
        <dbReference type="ARBA" id="ARBA00010617"/>
    </source>
</evidence>
<keyword evidence="2 7" id="KW-0349">Heme</keyword>
<dbReference type="OrthoDB" id="5500002at2"/>
<sequence length="412" mass="45144">MVSGRCPHVLDPTGRDLVGEAELLRKQGPAALVELPGGITAWSVTRHSYVKQVLRDPRVSKAPRQHWPAFADGRIGTDWALYHWVSLENMMTAYGEDHARLRRLVARAFTTRRTEAMRPRVEEITRDLLAALDRVPAGLEVDLRAAFAHPLPIRVICELFGVPKESRAALCAGVDEFMRTSASAEEAGAAWRAVYAVLMRLVATKRARPTDDLTSALIAAQADGDSRLGNQELMDTLLLVIGAGHETTVNLLANTIAELLAHPDQLELVRGGRASWRDAVEETLRVRAPIAYMPLRYAVEDIDLDGVMMRRGDPIMISYAAAGHDTDRHGANARVFDITRATRRNHVAFGHGVHHCLGASLARMEAEIALPAIFDRFPHMALAGSPSSLEPLESFIANGYKTLPVTLKSASA</sequence>
<dbReference type="InterPro" id="IPR002397">
    <property type="entry name" value="Cyt_P450_B"/>
</dbReference>
<dbReference type="SUPFAM" id="SSF48264">
    <property type="entry name" value="Cytochrome P450"/>
    <property type="match status" value="1"/>
</dbReference>
<dbReference type="Proteomes" id="UP000235945">
    <property type="component" value="Unassembled WGS sequence"/>
</dbReference>
<comment type="caution">
    <text evidence="8">The sequence shown here is derived from an EMBL/GenBank/DDBJ whole genome shotgun (WGS) entry which is preliminary data.</text>
</comment>
<dbReference type="PRINTS" id="PR00385">
    <property type="entry name" value="P450"/>
</dbReference>
<keyword evidence="5 7" id="KW-0408">Iron</keyword>
<dbReference type="EMBL" id="LGUI01000003">
    <property type="protein sequence ID" value="PNE33578.1"/>
    <property type="molecule type" value="Genomic_DNA"/>
</dbReference>
<accession>A0A2N8NXT6</accession>
<dbReference type="InterPro" id="IPR017972">
    <property type="entry name" value="Cyt_P450_CS"/>
</dbReference>
<evidence type="ECO:0000313" key="8">
    <source>
        <dbReference type="EMBL" id="PNE33578.1"/>
    </source>
</evidence>
<dbReference type="GO" id="GO:0020037">
    <property type="term" value="F:heme binding"/>
    <property type="evidence" value="ECO:0007669"/>
    <property type="project" value="InterPro"/>
</dbReference>
<organism evidence="8 9">
    <name type="scientific">Streptomyces eurocidicus</name>
    <name type="common">Streptoverticillium eurocidicus</name>
    <dbReference type="NCBI Taxonomy" id="66423"/>
    <lineage>
        <taxon>Bacteria</taxon>
        <taxon>Bacillati</taxon>
        <taxon>Actinomycetota</taxon>
        <taxon>Actinomycetes</taxon>
        <taxon>Kitasatosporales</taxon>
        <taxon>Streptomycetaceae</taxon>
        <taxon>Streptomyces</taxon>
    </lineage>
</organism>
<dbReference type="FunFam" id="1.10.630.10:FF:000018">
    <property type="entry name" value="Cytochrome P450 monooxygenase"/>
    <property type="match status" value="1"/>
</dbReference>
<keyword evidence="6 7" id="KW-0503">Monooxygenase</keyword>
<evidence type="ECO:0000256" key="3">
    <source>
        <dbReference type="ARBA" id="ARBA00022723"/>
    </source>
</evidence>
<dbReference type="GO" id="GO:0016705">
    <property type="term" value="F:oxidoreductase activity, acting on paired donors, with incorporation or reduction of molecular oxygen"/>
    <property type="evidence" value="ECO:0007669"/>
    <property type="project" value="InterPro"/>
</dbReference>
<protein>
    <submittedName>
        <fullName evidence="8">Cytochrome P450</fullName>
    </submittedName>
</protein>
<dbReference type="InterPro" id="IPR001128">
    <property type="entry name" value="Cyt_P450"/>
</dbReference>
<reference evidence="9" key="1">
    <citation type="submission" date="2015-07" db="EMBL/GenBank/DDBJ databases">
        <authorList>
            <person name="Graham D.E."/>
            <person name="Giannone R.J."/>
            <person name="Gulvik C.A."/>
            <person name="Hettich R.L."/>
            <person name="Klingeman D.M."/>
            <person name="Mahan K.M."/>
            <person name="Parry R.J."/>
            <person name="Spain J.C."/>
        </authorList>
    </citation>
    <scope>NUCLEOTIDE SEQUENCE [LARGE SCALE GENOMIC DNA]</scope>
    <source>
        <strain evidence="9">ATCC 27428</strain>
    </source>
</reference>
<evidence type="ECO:0000256" key="7">
    <source>
        <dbReference type="RuleBase" id="RU000461"/>
    </source>
</evidence>
<name>A0A2N8NXT6_STREU</name>
<gene>
    <name evidence="8" type="ORF">AF335_12080</name>
</gene>
<evidence type="ECO:0000256" key="5">
    <source>
        <dbReference type="ARBA" id="ARBA00023004"/>
    </source>
</evidence>
<dbReference type="PRINTS" id="PR00359">
    <property type="entry name" value="BP450"/>
</dbReference>
<keyword evidence="9" id="KW-1185">Reference proteome</keyword>
<evidence type="ECO:0000256" key="2">
    <source>
        <dbReference type="ARBA" id="ARBA00022617"/>
    </source>
</evidence>
<proteinExistence type="inferred from homology"/>
<dbReference type="CDD" id="cd11029">
    <property type="entry name" value="CYP107-like"/>
    <property type="match status" value="1"/>
</dbReference>
<dbReference type="GO" id="GO:0005506">
    <property type="term" value="F:iron ion binding"/>
    <property type="evidence" value="ECO:0007669"/>
    <property type="project" value="InterPro"/>
</dbReference>
<evidence type="ECO:0000313" key="9">
    <source>
        <dbReference type="Proteomes" id="UP000235945"/>
    </source>
</evidence>
<dbReference type="PROSITE" id="PS00086">
    <property type="entry name" value="CYTOCHROME_P450"/>
    <property type="match status" value="1"/>
</dbReference>
<evidence type="ECO:0000256" key="6">
    <source>
        <dbReference type="ARBA" id="ARBA00023033"/>
    </source>
</evidence>
<comment type="similarity">
    <text evidence="1 7">Belongs to the cytochrome P450 family.</text>
</comment>
<evidence type="ECO:0000256" key="4">
    <source>
        <dbReference type="ARBA" id="ARBA00023002"/>
    </source>
</evidence>
<keyword evidence="4 7" id="KW-0560">Oxidoreductase</keyword>
<dbReference type="PANTHER" id="PTHR46696:SF1">
    <property type="entry name" value="CYTOCHROME P450 YJIB-RELATED"/>
    <property type="match status" value="1"/>
</dbReference>
<dbReference type="PANTHER" id="PTHR46696">
    <property type="entry name" value="P450, PUTATIVE (EUROFUNG)-RELATED"/>
    <property type="match status" value="1"/>
</dbReference>